<sequence length="391" mass="44853">MSLPESVFGLSSLEVLNLHGDSKLFNNQLSQKGRHTQHSKKLDISETDNPWQSISSVKKWLMFPFNFFNSRRYKDSVGSVLPSLPSFPCLRELDLSFCNITKTPDAIGCLQCLERLSLGGNDFVTLPSSIKELPKLRNLNLQYCKELQYLFEDPSSNVLPVGREFVCGNYKPGLCIFNCPKLVEMESWSSLLVVSWMIRVIKVHQESSRSCGKIEIVVPGSQIPRWFNIQSEGDSIRIDESPSFRHDSSWIGIAFCVAFDAHQRRPLCLNDLFGFQCTLMRISLSLQRVMMQPSVVDAFELDHLYLLYFPREDSSLCSLTDYDCGFKLKFVLNVKDLPQHESQYGVKLEVKHCGYRLIFKQDLESEEQNPVMASNDLPIQLFSRHKKPRLM</sequence>
<dbReference type="Gene3D" id="3.80.10.10">
    <property type="entry name" value="Ribonuclease Inhibitor"/>
    <property type="match status" value="1"/>
</dbReference>
<dbReference type="EMBL" id="JAYWIO010000008">
    <property type="protein sequence ID" value="KAK7247075.1"/>
    <property type="molecule type" value="Genomic_DNA"/>
</dbReference>
<protein>
    <recommendedName>
        <fullName evidence="3">C-JID domain-containing protein</fullName>
    </recommendedName>
</protein>
<comment type="caution">
    <text evidence="4">The sequence shown here is derived from an EMBL/GenBank/DDBJ whole genome shotgun (WGS) entry which is preliminary data.</text>
</comment>
<gene>
    <name evidence="4" type="ORF">RIF29_41951</name>
</gene>
<keyword evidence="1" id="KW-0433">Leucine-rich repeat</keyword>
<keyword evidence="5" id="KW-1185">Reference proteome</keyword>
<dbReference type="Proteomes" id="UP001372338">
    <property type="component" value="Unassembled WGS sequence"/>
</dbReference>
<accession>A0AAN9EBJ4</accession>
<evidence type="ECO:0000313" key="5">
    <source>
        <dbReference type="Proteomes" id="UP001372338"/>
    </source>
</evidence>
<dbReference type="PANTHER" id="PTHR48051">
    <property type="match status" value="1"/>
</dbReference>
<evidence type="ECO:0000256" key="1">
    <source>
        <dbReference type="ARBA" id="ARBA00022614"/>
    </source>
</evidence>
<dbReference type="InterPro" id="IPR050216">
    <property type="entry name" value="LRR_domain-containing"/>
</dbReference>
<dbReference type="AlphaFoldDB" id="A0AAN9EBJ4"/>
<evidence type="ECO:0000259" key="3">
    <source>
        <dbReference type="Pfam" id="PF20160"/>
    </source>
</evidence>
<dbReference type="InterPro" id="IPR032675">
    <property type="entry name" value="LRR_dom_sf"/>
</dbReference>
<evidence type="ECO:0000256" key="2">
    <source>
        <dbReference type="ARBA" id="ARBA00022737"/>
    </source>
</evidence>
<dbReference type="SUPFAM" id="SSF52047">
    <property type="entry name" value="RNI-like"/>
    <property type="match status" value="1"/>
</dbReference>
<proteinExistence type="predicted"/>
<name>A0AAN9EBJ4_CROPI</name>
<keyword evidence="2" id="KW-0677">Repeat</keyword>
<dbReference type="InterPro" id="IPR001611">
    <property type="entry name" value="Leu-rich_rpt"/>
</dbReference>
<evidence type="ECO:0000313" key="4">
    <source>
        <dbReference type="EMBL" id="KAK7247075.1"/>
    </source>
</evidence>
<dbReference type="InterPro" id="IPR045344">
    <property type="entry name" value="C-JID"/>
</dbReference>
<reference evidence="4 5" key="1">
    <citation type="submission" date="2024-01" db="EMBL/GenBank/DDBJ databases">
        <title>The genomes of 5 underutilized Papilionoideae crops provide insights into root nodulation and disease resistanc.</title>
        <authorList>
            <person name="Yuan L."/>
        </authorList>
    </citation>
    <scope>NUCLEOTIDE SEQUENCE [LARGE SCALE GENOMIC DNA]</scope>
    <source>
        <strain evidence="4">ZHUSHIDOU_FW_LH</strain>
        <tissue evidence="4">Leaf</tissue>
    </source>
</reference>
<dbReference type="Pfam" id="PF20160">
    <property type="entry name" value="C-JID"/>
    <property type="match status" value="1"/>
</dbReference>
<feature type="domain" description="C-JID" evidence="3">
    <location>
        <begin position="218"/>
        <end position="364"/>
    </location>
</feature>
<dbReference type="Pfam" id="PF00560">
    <property type="entry name" value="LRR_1"/>
    <property type="match status" value="1"/>
</dbReference>
<organism evidence="4 5">
    <name type="scientific">Crotalaria pallida</name>
    <name type="common">Smooth rattlebox</name>
    <name type="synonym">Crotalaria striata</name>
    <dbReference type="NCBI Taxonomy" id="3830"/>
    <lineage>
        <taxon>Eukaryota</taxon>
        <taxon>Viridiplantae</taxon>
        <taxon>Streptophyta</taxon>
        <taxon>Embryophyta</taxon>
        <taxon>Tracheophyta</taxon>
        <taxon>Spermatophyta</taxon>
        <taxon>Magnoliopsida</taxon>
        <taxon>eudicotyledons</taxon>
        <taxon>Gunneridae</taxon>
        <taxon>Pentapetalae</taxon>
        <taxon>rosids</taxon>
        <taxon>fabids</taxon>
        <taxon>Fabales</taxon>
        <taxon>Fabaceae</taxon>
        <taxon>Papilionoideae</taxon>
        <taxon>50 kb inversion clade</taxon>
        <taxon>genistoids sensu lato</taxon>
        <taxon>core genistoids</taxon>
        <taxon>Crotalarieae</taxon>
        <taxon>Crotalaria</taxon>
    </lineage>
</organism>
<dbReference type="GO" id="GO:0005737">
    <property type="term" value="C:cytoplasm"/>
    <property type="evidence" value="ECO:0007669"/>
    <property type="project" value="TreeGrafter"/>
</dbReference>
<dbReference type="PANTHER" id="PTHR48051:SF46">
    <property type="entry name" value="LEUCINE RICH REPEAT-CONTAINING DOMAIN PROTEIN"/>
    <property type="match status" value="1"/>
</dbReference>